<feature type="binding site" evidence="2">
    <location>
        <position position="199"/>
    </location>
    <ligand>
        <name>a divalent metal cation</name>
        <dbReference type="ChEBI" id="CHEBI:60240"/>
        <label>2</label>
    </ligand>
</feature>
<dbReference type="PANTHER" id="PTHR46124">
    <property type="entry name" value="D-AMINOACYL-TRNA DEACYLASE"/>
    <property type="match status" value="1"/>
</dbReference>
<protein>
    <submittedName>
        <fullName evidence="3">Mg-dependent deoxyribonuclease TatD family</fullName>
    </submittedName>
</protein>
<dbReference type="AlphaFoldDB" id="A0A0G1HQE1"/>
<dbReference type="PIRSF" id="PIRSF005902">
    <property type="entry name" value="DNase_TatD"/>
    <property type="match status" value="1"/>
</dbReference>
<dbReference type="STRING" id="1618392.UW41_C0007G0007"/>
<keyword evidence="1" id="KW-0378">Hydrolase</keyword>
<dbReference type="PROSITE" id="PS01091">
    <property type="entry name" value="TATD_3"/>
    <property type="match status" value="1"/>
</dbReference>
<dbReference type="InterPro" id="IPR001130">
    <property type="entry name" value="TatD-like"/>
</dbReference>
<dbReference type="GO" id="GO:0046872">
    <property type="term" value="F:metal ion binding"/>
    <property type="evidence" value="ECO:0007669"/>
    <property type="project" value="UniProtKB-KW"/>
</dbReference>
<evidence type="ECO:0000313" key="3">
    <source>
        <dbReference type="EMBL" id="KKT49376.1"/>
    </source>
</evidence>
<dbReference type="PANTHER" id="PTHR46124:SF2">
    <property type="entry name" value="D-AMINOACYL-TRNA DEACYLASE"/>
    <property type="match status" value="1"/>
</dbReference>
<name>A0A0G1HQE1_9BACT</name>
<keyword evidence="2" id="KW-0479">Metal-binding</keyword>
<reference evidence="3 4" key="1">
    <citation type="journal article" date="2015" name="Nature">
        <title>rRNA introns, odd ribosomes, and small enigmatic genomes across a large radiation of phyla.</title>
        <authorList>
            <person name="Brown C.T."/>
            <person name="Hug L.A."/>
            <person name="Thomas B.C."/>
            <person name="Sharon I."/>
            <person name="Castelle C.J."/>
            <person name="Singh A."/>
            <person name="Wilkins M.J."/>
            <person name="Williams K.H."/>
            <person name="Banfield J.F."/>
        </authorList>
    </citation>
    <scope>NUCLEOTIDE SEQUENCE [LARGE SCALE GENOMIC DNA]</scope>
</reference>
<dbReference type="GO" id="GO:0016788">
    <property type="term" value="F:hydrolase activity, acting on ester bonds"/>
    <property type="evidence" value="ECO:0007669"/>
    <property type="project" value="InterPro"/>
</dbReference>
<dbReference type="Pfam" id="PF01026">
    <property type="entry name" value="TatD_DNase"/>
    <property type="match status" value="1"/>
</dbReference>
<dbReference type="Proteomes" id="UP000034172">
    <property type="component" value="Unassembled WGS sequence"/>
</dbReference>
<gene>
    <name evidence="3" type="ORF">UW41_C0007G0007</name>
</gene>
<dbReference type="SUPFAM" id="SSF51556">
    <property type="entry name" value="Metallo-dependent hydrolases"/>
    <property type="match status" value="1"/>
</dbReference>
<proteinExistence type="predicted"/>
<feature type="binding site" evidence="2">
    <location>
        <position position="249"/>
    </location>
    <ligand>
        <name>a divalent metal cation</name>
        <dbReference type="ChEBI" id="CHEBI:60240"/>
        <label>1</label>
    </ligand>
</feature>
<accession>A0A0G1HQE1</accession>
<dbReference type="PATRIC" id="fig|1618392.3.peg.371"/>
<dbReference type="Gene3D" id="3.20.20.140">
    <property type="entry name" value="Metal-dependent hydrolases"/>
    <property type="match status" value="1"/>
</dbReference>
<feature type="binding site" evidence="2">
    <location>
        <position position="8"/>
    </location>
    <ligand>
        <name>a divalent metal cation</name>
        <dbReference type="ChEBI" id="CHEBI:60240"/>
        <label>1</label>
    </ligand>
</feature>
<dbReference type="InterPro" id="IPR018228">
    <property type="entry name" value="DNase_TatD-rel_CS"/>
</dbReference>
<evidence type="ECO:0000256" key="1">
    <source>
        <dbReference type="ARBA" id="ARBA00022801"/>
    </source>
</evidence>
<comment type="caution">
    <text evidence="3">The sequence shown here is derived from an EMBL/GenBank/DDBJ whole genome shotgun (WGS) entry which is preliminary data.</text>
</comment>
<feature type="binding site" evidence="2">
    <location>
        <position position="127"/>
    </location>
    <ligand>
        <name>a divalent metal cation</name>
        <dbReference type="ChEBI" id="CHEBI:60240"/>
        <label>1</label>
    </ligand>
</feature>
<evidence type="ECO:0000313" key="4">
    <source>
        <dbReference type="Proteomes" id="UP000034172"/>
    </source>
</evidence>
<dbReference type="EMBL" id="LCIE01000007">
    <property type="protein sequence ID" value="KKT49376.1"/>
    <property type="molecule type" value="Genomic_DNA"/>
</dbReference>
<evidence type="ECO:0000256" key="2">
    <source>
        <dbReference type="PIRSR" id="PIRSR005902-1"/>
    </source>
</evidence>
<feature type="binding site" evidence="2">
    <location>
        <position position="6"/>
    </location>
    <ligand>
        <name>a divalent metal cation</name>
        <dbReference type="ChEBI" id="CHEBI:60240"/>
        <label>1</label>
    </ligand>
</feature>
<sequence length="302" mass="33771">MLIDTHCHLTDERFTDIGKVLEDAKRAGVGKVITPSTSITDAKKAVEIAEKYEQYCLVGIHPEEVETLYGLGGDQQGVSSQDYLHSKSGIASVRGTETRNDGGVLDKAMEEMEKIIKSSKRVAGVGEIGLDFFTGHDKNNPFRLEYTKQEKDRQKELFRRQITLAVENDLPVATHMRGAEEEMKNEILGMRQLPRGQFHCFAGSQEFLEMILAKGFYVSFCGNITYKSAGNLRELLLRVPRDRLLLETDSPYLPPEPLRGTVNTPANVKIIAEFVASELNLGLQELAEITSQNTKCLYSLEN</sequence>
<dbReference type="InterPro" id="IPR032466">
    <property type="entry name" value="Metal_Hydrolase"/>
</dbReference>
<feature type="binding site" evidence="2">
    <location>
        <position position="175"/>
    </location>
    <ligand>
        <name>a divalent metal cation</name>
        <dbReference type="ChEBI" id="CHEBI:60240"/>
        <label>2</label>
    </ligand>
</feature>
<organism evidence="3 4">
    <name type="scientific">Candidatus Collierbacteria bacterium GW2011_GWC2_44_18</name>
    <dbReference type="NCBI Taxonomy" id="1618392"/>
    <lineage>
        <taxon>Bacteria</taxon>
        <taxon>Candidatus Collieribacteriota</taxon>
    </lineage>
</organism>
<dbReference type="CDD" id="cd01310">
    <property type="entry name" value="TatD_DNAse"/>
    <property type="match status" value="1"/>
</dbReference>